<organism evidence="7 8">
    <name type="scientific">Nocardiopsis coralli</name>
    <dbReference type="NCBI Taxonomy" id="2772213"/>
    <lineage>
        <taxon>Bacteria</taxon>
        <taxon>Bacillati</taxon>
        <taxon>Actinomycetota</taxon>
        <taxon>Actinomycetes</taxon>
        <taxon>Streptosporangiales</taxon>
        <taxon>Nocardiopsidaceae</taxon>
        <taxon>Nocardiopsis</taxon>
    </lineage>
</organism>
<dbReference type="PROSITE" id="PS50011">
    <property type="entry name" value="PROTEIN_KINASE_DOM"/>
    <property type="match status" value="1"/>
</dbReference>
<keyword evidence="7" id="KW-0723">Serine/threonine-protein kinase</keyword>
<feature type="compositionally biased region" description="Polar residues" evidence="5">
    <location>
        <begin position="344"/>
        <end position="355"/>
    </location>
</feature>
<evidence type="ECO:0000256" key="1">
    <source>
        <dbReference type="ARBA" id="ARBA00022679"/>
    </source>
</evidence>
<dbReference type="GO" id="GO:0004674">
    <property type="term" value="F:protein serine/threonine kinase activity"/>
    <property type="evidence" value="ECO:0007669"/>
    <property type="project" value="UniProtKB-KW"/>
</dbReference>
<proteinExistence type="predicted"/>
<evidence type="ECO:0000313" key="7">
    <source>
        <dbReference type="EMBL" id="MBE3001293.1"/>
    </source>
</evidence>
<dbReference type="Proteomes" id="UP000806528">
    <property type="component" value="Unassembled WGS sequence"/>
</dbReference>
<evidence type="ECO:0000256" key="2">
    <source>
        <dbReference type="ARBA" id="ARBA00022741"/>
    </source>
</evidence>
<accession>A0ABR9PBT0</accession>
<evidence type="ECO:0000256" key="3">
    <source>
        <dbReference type="ARBA" id="ARBA00022777"/>
    </source>
</evidence>
<evidence type="ECO:0000256" key="5">
    <source>
        <dbReference type="SAM" id="MobiDB-lite"/>
    </source>
</evidence>
<dbReference type="Pfam" id="PF00069">
    <property type="entry name" value="Pkinase"/>
    <property type="match status" value="1"/>
</dbReference>
<protein>
    <submittedName>
        <fullName evidence="7">Serine/threonine protein kinase</fullName>
    </submittedName>
</protein>
<dbReference type="PANTHER" id="PTHR43289">
    <property type="entry name" value="MITOGEN-ACTIVATED PROTEIN KINASE KINASE KINASE 20-RELATED"/>
    <property type="match status" value="1"/>
</dbReference>
<dbReference type="CDD" id="cd14014">
    <property type="entry name" value="STKc_PknB_like"/>
    <property type="match status" value="1"/>
</dbReference>
<evidence type="ECO:0000259" key="6">
    <source>
        <dbReference type="PROSITE" id="PS50011"/>
    </source>
</evidence>
<dbReference type="InterPro" id="IPR011009">
    <property type="entry name" value="Kinase-like_dom_sf"/>
</dbReference>
<evidence type="ECO:0000256" key="4">
    <source>
        <dbReference type="ARBA" id="ARBA00022840"/>
    </source>
</evidence>
<dbReference type="Gene3D" id="3.30.200.20">
    <property type="entry name" value="Phosphorylase Kinase, domain 1"/>
    <property type="match status" value="1"/>
</dbReference>
<dbReference type="RefSeq" id="WP_193123881.1">
    <property type="nucleotide sequence ID" value="NZ_JADBGI010000022.1"/>
</dbReference>
<comment type="caution">
    <text evidence="7">The sequence shown here is derived from an EMBL/GenBank/DDBJ whole genome shotgun (WGS) entry which is preliminary data.</text>
</comment>
<dbReference type="InterPro" id="IPR000719">
    <property type="entry name" value="Prot_kinase_dom"/>
</dbReference>
<dbReference type="PANTHER" id="PTHR43289:SF34">
    <property type="entry name" value="SERINE_THREONINE-PROTEIN KINASE YBDM-RELATED"/>
    <property type="match status" value="1"/>
</dbReference>
<dbReference type="PROSITE" id="PS00108">
    <property type="entry name" value="PROTEIN_KINASE_ST"/>
    <property type="match status" value="1"/>
</dbReference>
<dbReference type="InterPro" id="IPR008271">
    <property type="entry name" value="Ser/Thr_kinase_AS"/>
</dbReference>
<name>A0ABR9PBT0_9ACTN</name>
<dbReference type="EMBL" id="JADBGI010000022">
    <property type="protein sequence ID" value="MBE3001293.1"/>
    <property type="molecule type" value="Genomic_DNA"/>
</dbReference>
<keyword evidence="1" id="KW-0808">Transferase</keyword>
<keyword evidence="3 7" id="KW-0418">Kinase</keyword>
<gene>
    <name evidence="7" type="ORF">IDM40_21730</name>
</gene>
<reference evidence="7 8" key="1">
    <citation type="submission" date="2020-09" db="EMBL/GenBank/DDBJ databases">
        <title>Diversity and distribution of actinomycetes associated with coral in the coast of Hainan.</title>
        <authorList>
            <person name="Li F."/>
        </authorList>
    </citation>
    <scope>NUCLEOTIDE SEQUENCE [LARGE SCALE GENOMIC DNA]</scope>
    <source>
        <strain evidence="7 8">HNM0947</strain>
    </source>
</reference>
<dbReference type="SMART" id="SM00220">
    <property type="entry name" value="S_TKc"/>
    <property type="match status" value="1"/>
</dbReference>
<feature type="domain" description="Protein kinase" evidence="6">
    <location>
        <begin position="18"/>
        <end position="266"/>
    </location>
</feature>
<keyword evidence="8" id="KW-1185">Reference proteome</keyword>
<sequence length="507" mass="51848">MSSPSPLRETDPRRVGGFVLTGRIGTGGQGTVYLAEGPDGAPVAVKTLNSEVVDDPGMRQRFVREAQAARQVASFCTAAVLAVDFDARPPYIVSEYVDGPTLQDHVAARGPMGGGELGRLAVATATALVAIHEAGIVHRDLKPGNVLLGGDGARVIDFGIAQNTLGSATMTNSPIGTPAFMAPEQIAHGRATAASDVFSWGAVIAYAATGSSPFEGTTVHNVLHNVVNVEPDLQRVPEPLRSMVAGALAKDPAQRPGPVDVLMTLLGRQGGPSDAGTLVQAAHAAQATMVDPNAAQQPGATAAAPKKRSGARGWLIGAGAVVAGAALFLAGLSLGGGLDGLTNDPGNTQVGSDQSAAGDPGEEGQGQAEPSEEPDEPASGDRELDPAEGVPRFSQAHEGDWEGVADNGALVELQTQEGDQTGQLDIDHEDCDTDLNLSGSTDRGYNGVVSFESTDSDADQCLLTQPGTVDEQVAVIVDGDTMAIDFFEQGDAGGEPVTTLSLARTDD</sequence>
<keyword evidence="4" id="KW-0067">ATP-binding</keyword>
<keyword evidence="2" id="KW-0547">Nucleotide-binding</keyword>
<dbReference type="Gene3D" id="1.10.510.10">
    <property type="entry name" value="Transferase(Phosphotransferase) domain 1"/>
    <property type="match status" value="1"/>
</dbReference>
<feature type="region of interest" description="Disordered" evidence="5">
    <location>
        <begin position="343"/>
        <end position="388"/>
    </location>
</feature>
<evidence type="ECO:0000313" key="8">
    <source>
        <dbReference type="Proteomes" id="UP000806528"/>
    </source>
</evidence>
<dbReference type="SUPFAM" id="SSF56112">
    <property type="entry name" value="Protein kinase-like (PK-like)"/>
    <property type="match status" value="1"/>
</dbReference>